<evidence type="ECO:0000313" key="2">
    <source>
        <dbReference type="Proteomes" id="UP001243364"/>
    </source>
</evidence>
<accession>A0ABU0Q8Y6</accession>
<comment type="caution">
    <text evidence="1">The sequence shown here is derived from an EMBL/GenBank/DDBJ whole genome shotgun (WGS) entry which is preliminary data.</text>
</comment>
<dbReference type="RefSeq" id="WP_307047022.1">
    <property type="nucleotide sequence ID" value="NZ_JAUSYA010000001.1"/>
</dbReference>
<name>A0ABU0Q8Y6_STRAH</name>
<dbReference type="EMBL" id="JAUSYA010000001">
    <property type="protein sequence ID" value="MDQ0687109.1"/>
    <property type="molecule type" value="Genomic_DNA"/>
</dbReference>
<protein>
    <submittedName>
        <fullName evidence="1">Uncharacterized protein</fullName>
    </submittedName>
</protein>
<evidence type="ECO:0000313" key="1">
    <source>
        <dbReference type="EMBL" id="MDQ0687109.1"/>
    </source>
</evidence>
<sequence length="129" mass="13861">MTGTGQQPADLHFPALVNGLDFLVSAVGSLSGDDGQPGPRDMKYAVLHLQAAAETLLKARLEMHDPALVWTKVELFDQRKHEAGDFKSCGVKTAIERLRDTVRTRARSIRRTLASGPWAASATGSCTSG</sequence>
<keyword evidence="2" id="KW-1185">Reference proteome</keyword>
<organism evidence="1 2">
    <name type="scientific">Streptomyces achromogenes</name>
    <dbReference type="NCBI Taxonomy" id="67255"/>
    <lineage>
        <taxon>Bacteria</taxon>
        <taxon>Bacillati</taxon>
        <taxon>Actinomycetota</taxon>
        <taxon>Actinomycetes</taxon>
        <taxon>Kitasatosporales</taxon>
        <taxon>Streptomycetaceae</taxon>
        <taxon>Streptomyces</taxon>
    </lineage>
</organism>
<gene>
    <name evidence="1" type="ORF">QFZ56_006072</name>
</gene>
<dbReference type="Proteomes" id="UP001243364">
    <property type="component" value="Unassembled WGS sequence"/>
</dbReference>
<proteinExistence type="predicted"/>
<reference evidence="1 2" key="1">
    <citation type="submission" date="2023-07" db="EMBL/GenBank/DDBJ databases">
        <title>Comparative genomics of wheat-associated soil bacteria to identify genetic determinants of phenazine resistance.</title>
        <authorList>
            <person name="Mouncey N."/>
        </authorList>
    </citation>
    <scope>NUCLEOTIDE SEQUENCE [LARGE SCALE GENOMIC DNA]</scope>
    <source>
        <strain evidence="1 2">W4I19-2</strain>
    </source>
</reference>